<comment type="caution">
    <text evidence="1">The sequence shown here is derived from an EMBL/GenBank/DDBJ whole genome shotgun (WGS) entry which is preliminary data.</text>
</comment>
<evidence type="ECO:0008006" key="3">
    <source>
        <dbReference type="Google" id="ProtNLM"/>
    </source>
</evidence>
<dbReference type="Proteomes" id="UP000706525">
    <property type="component" value="Unassembled WGS sequence"/>
</dbReference>
<evidence type="ECO:0000313" key="2">
    <source>
        <dbReference type="Proteomes" id="UP000706525"/>
    </source>
</evidence>
<dbReference type="EMBL" id="CAJZAG010000012">
    <property type="protein sequence ID" value="CAG9184142.1"/>
    <property type="molecule type" value="Genomic_DNA"/>
</dbReference>
<proteinExistence type="predicted"/>
<accession>A0ABN7ZDW0</accession>
<reference evidence="1 2" key="1">
    <citation type="submission" date="2021-08" db="EMBL/GenBank/DDBJ databases">
        <authorList>
            <person name="Peeters C."/>
        </authorList>
    </citation>
    <scope>NUCLEOTIDE SEQUENCE [LARGE SCALE GENOMIC DNA]</scope>
    <source>
        <strain evidence="1 2">LMG 32289</strain>
    </source>
</reference>
<sequence>MDVTQAGGGGAKKRPGVCRALRGRAEVSAFQALREALAAAADDVGLHLSGL</sequence>
<organism evidence="1 2">
    <name type="scientific">Cupriavidus pampae</name>
    <dbReference type="NCBI Taxonomy" id="659251"/>
    <lineage>
        <taxon>Bacteria</taxon>
        <taxon>Pseudomonadati</taxon>
        <taxon>Pseudomonadota</taxon>
        <taxon>Betaproteobacteria</taxon>
        <taxon>Burkholderiales</taxon>
        <taxon>Burkholderiaceae</taxon>
        <taxon>Cupriavidus</taxon>
    </lineage>
</organism>
<gene>
    <name evidence="1" type="ORF">LMG32289_05534</name>
</gene>
<protein>
    <recommendedName>
        <fullName evidence="3">IclR family transcriptional regulator</fullName>
    </recommendedName>
</protein>
<evidence type="ECO:0000313" key="1">
    <source>
        <dbReference type="EMBL" id="CAG9184142.1"/>
    </source>
</evidence>
<name>A0ABN7ZDW0_9BURK</name>
<keyword evidence="2" id="KW-1185">Reference proteome</keyword>